<dbReference type="Proteomes" id="UP000179270">
    <property type="component" value="Unassembled WGS sequence"/>
</dbReference>
<name>A0A1F7IFB6_9BACT</name>
<dbReference type="STRING" id="1802055.A3A74_00175"/>
<proteinExistence type="predicted"/>
<feature type="region of interest" description="Disordered" evidence="1">
    <location>
        <begin position="29"/>
        <end position="55"/>
    </location>
</feature>
<feature type="compositionally biased region" description="Low complexity" evidence="1">
    <location>
        <begin position="43"/>
        <end position="55"/>
    </location>
</feature>
<evidence type="ECO:0000256" key="1">
    <source>
        <dbReference type="SAM" id="MobiDB-lite"/>
    </source>
</evidence>
<comment type="caution">
    <text evidence="2">The sequence shown here is derived from an EMBL/GenBank/DDBJ whole genome shotgun (WGS) entry which is preliminary data.</text>
</comment>
<sequence length="111" mass="12357">MSNATNTYSFGIAINLGILKLEYAFTRSSASSDDKNSKQTGGNANNSELNNASSNKVTLNNSRISSFTATTYTNVVKFCKNTKYWIKNNPETIEVIRLGLDLLIIYQTFRN</sequence>
<evidence type="ECO:0000313" key="3">
    <source>
        <dbReference type="Proteomes" id="UP000179270"/>
    </source>
</evidence>
<protein>
    <submittedName>
        <fullName evidence="2">Uncharacterized protein</fullName>
    </submittedName>
</protein>
<dbReference type="EMBL" id="MGAF01000012">
    <property type="protein sequence ID" value="OGK42044.1"/>
    <property type="molecule type" value="Genomic_DNA"/>
</dbReference>
<evidence type="ECO:0000313" key="2">
    <source>
        <dbReference type="EMBL" id="OGK42044.1"/>
    </source>
</evidence>
<dbReference type="AlphaFoldDB" id="A0A1F7IFB6"/>
<gene>
    <name evidence="2" type="ORF">A3A74_00175</name>
</gene>
<reference evidence="2 3" key="1">
    <citation type="journal article" date="2016" name="Nat. Commun.">
        <title>Thousands of microbial genomes shed light on interconnected biogeochemical processes in an aquifer system.</title>
        <authorList>
            <person name="Anantharaman K."/>
            <person name="Brown C.T."/>
            <person name="Hug L.A."/>
            <person name="Sharon I."/>
            <person name="Castelle C.J."/>
            <person name="Probst A.J."/>
            <person name="Thomas B.C."/>
            <person name="Singh A."/>
            <person name="Wilkins M.J."/>
            <person name="Karaoz U."/>
            <person name="Brodie E.L."/>
            <person name="Williams K.H."/>
            <person name="Hubbard S.S."/>
            <person name="Banfield J.F."/>
        </authorList>
    </citation>
    <scope>NUCLEOTIDE SEQUENCE [LARGE SCALE GENOMIC DNA]</scope>
</reference>
<accession>A0A1F7IFB6</accession>
<organism evidence="2 3">
    <name type="scientific">Candidatus Roizmanbacteria bacterium RIFCSPLOWO2_01_FULL_35_13</name>
    <dbReference type="NCBI Taxonomy" id="1802055"/>
    <lineage>
        <taxon>Bacteria</taxon>
        <taxon>Candidatus Roizmaniibacteriota</taxon>
    </lineage>
</organism>